<evidence type="ECO:0000313" key="1">
    <source>
        <dbReference type="EMBL" id="KXN71115.1"/>
    </source>
</evidence>
<accession>A0A137P7Y8</accession>
<evidence type="ECO:0000313" key="2">
    <source>
        <dbReference type="Proteomes" id="UP000070444"/>
    </source>
</evidence>
<dbReference type="Proteomes" id="UP000070444">
    <property type="component" value="Unassembled WGS sequence"/>
</dbReference>
<proteinExistence type="predicted"/>
<keyword evidence="2" id="KW-1185">Reference proteome</keyword>
<name>A0A137P7Y8_CONC2</name>
<gene>
    <name evidence="1" type="ORF">CONCODRAFT_6210</name>
</gene>
<dbReference type="AlphaFoldDB" id="A0A137P7Y8"/>
<dbReference type="EMBL" id="KQ964483">
    <property type="protein sequence ID" value="KXN71115.1"/>
    <property type="molecule type" value="Genomic_DNA"/>
</dbReference>
<reference evidence="1 2" key="1">
    <citation type="journal article" date="2015" name="Genome Biol. Evol.">
        <title>Phylogenomic analyses indicate that early fungi evolved digesting cell walls of algal ancestors of land plants.</title>
        <authorList>
            <person name="Chang Y."/>
            <person name="Wang S."/>
            <person name="Sekimoto S."/>
            <person name="Aerts A.L."/>
            <person name="Choi C."/>
            <person name="Clum A."/>
            <person name="LaButti K.M."/>
            <person name="Lindquist E.A."/>
            <person name="Yee Ngan C."/>
            <person name="Ohm R.A."/>
            <person name="Salamov A.A."/>
            <person name="Grigoriev I.V."/>
            <person name="Spatafora J.W."/>
            <person name="Berbee M.L."/>
        </authorList>
    </citation>
    <scope>NUCLEOTIDE SEQUENCE [LARGE SCALE GENOMIC DNA]</scope>
    <source>
        <strain evidence="1 2">NRRL 28638</strain>
    </source>
</reference>
<sequence>MEFSHVSTVTYKAIELLLFSYEYCSPELTFKLLSTLTSSPSQDATELELGSEMEEIKTSFEELYLELRECKDVKNTISQVWDSLEFLWRLREILKGKESYWYKCVEALQFGNPIATHNQVIEALSNVMNPLTDKMRVDIECLFSESEVKDKLGLSFESLNELRKMINDDALYMKVLGKLSVDSHLNWSWKEIFDDVSSLIYETKPEISEQLDMFLWDKYTSSIGYIDNNEWYGEYCEHVYRQTEAIDSFELQRELSNLCLTPTTPTFSSMFYIQ</sequence>
<dbReference type="OrthoDB" id="2156793at2759"/>
<organism evidence="1 2">
    <name type="scientific">Conidiobolus coronatus (strain ATCC 28846 / CBS 209.66 / NRRL 28638)</name>
    <name type="common">Delacroixia coronata</name>
    <dbReference type="NCBI Taxonomy" id="796925"/>
    <lineage>
        <taxon>Eukaryota</taxon>
        <taxon>Fungi</taxon>
        <taxon>Fungi incertae sedis</taxon>
        <taxon>Zoopagomycota</taxon>
        <taxon>Entomophthoromycotina</taxon>
        <taxon>Entomophthoromycetes</taxon>
        <taxon>Entomophthorales</taxon>
        <taxon>Ancylistaceae</taxon>
        <taxon>Conidiobolus</taxon>
    </lineage>
</organism>
<protein>
    <submittedName>
        <fullName evidence="1">Uncharacterized protein</fullName>
    </submittedName>
</protein>